<proteinExistence type="predicted"/>
<keyword evidence="1" id="KW-1133">Transmembrane helix</keyword>
<evidence type="ECO:0000259" key="2">
    <source>
        <dbReference type="Pfam" id="PF00535"/>
    </source>
</evidence>
<dbReference type="Gene3D" id="3.90.550.10">
    <property type="entry name" value="Spore Coat Polysaccharide Biosynthesis Protein SpsA, Chain A"/>
    <property type="match status" value="1"/>
</dbReference>
<reference evidence="3 4" key="1">
    <citation type="submission" date="2016-05" db="EMBL/GenBank/DDBJ databases">
        <title>Draft Genome Sequence of Algibacter sp. Strain SK-16 Isolated from the Surface Water of Aburatsubo Inlet.</title>
        <authorList>
            <person name="Wong S.-K."/>
            <person name="Yoshizawa S."/>
            <person name="Nakajima Y."/>
            <person name="Ogura Y."/>
            <person name="Tetsuya H."/>
            <person name="Hamasaki K."/>
        </authorList>
    </citation>
    <scope>NUCLEOTIDE SEQUENCE [LARGE SCALE GENOMIC DNA]</scope>
    <source>
        <strain evidence="3 4">SK-16</strain>
    </source>
</reference>
<dbReference type="CDD" id="cd00761">
    <property type="entry name" value="Glyco_tranf_GTA_type"/>
    <property type="match status" value="1"/>
</dbReference>
<protein>
    <recommendedName>
        <fullName evidence="2">Glycosyltransferase 2-like domain-containing protein</fullName>
    </recommendedName>
</protein>
<dbReference type="InterPro" id="IPR029044">
    <property type="entry name" value="Nucleotide-diphossugar_trans"/>
</dbReference>
<evidence type="ECO:0000313" key="4">
    <source>
        <dbReference type="Proteomes" id="UP000095713"/>
    </source>
</evidence>
<name>A0A1E5SIP3_9FLAO</name>
<dbReference type="EMBL" id="MDJD01000054">
    <property type="protein sequence ID" value="OEJ98984.1"/>
    <property type="molecule type" value="Genomic_DNA"/>
</dbReference>
<gene>
    <name evidence="3" type="ORF">A8C32_07320</name>
</gene>
<dbReference type="AlphaFoldDB" id="A0A1E5SIP3"/>
<dbReference type="InterPro" id="IPR001173">
    <property type="entry name" value="Glyco_trans_2-like"/>
</dbReference>
<dbReference type="SUPFAM" id="SSF53448">
    <property type="entry name" value="Nucleotide-diphospho-sugar transferases"/>
    <property type="match status" value="1"/>
</dbReference>
<dbReference type="RefSeq" id="WP_069831667.1">
    <property type="nucleotide sequence ID" value="NZ_MDJD01000054.1"/>
</dbReference>
<evidence type="ECO:0000313" key="3">
    <source>
        <dbReference type="EMBL" id="OEJ98984.1"/>
    </source>
</evidence>
<dbReference type="STRING" id="1849968.A8C32_07320"/>
<dbReference type="Pfam" id="PF00535">
    <property type="entry name" value="Glycos_transf_2"/>
    <property type="match status" value="1"/>
</dbReference>
<keyword evidence="4" id="KW-1185">Reference proteome</keyword>
<dbReference type="Proteomes" id="UP000095713">
    <property type="component" value="Unassembled WGS sequence"/>
</dbReference>
<sequence>MTESQANNLTLEILISTMNRVSLSFLEDMFLYNKIEDLNILIINQTEKGRELISEFKNIRVINSYDKGLSKSRNLAIKNATGSICLIADDDVEYVENFQEIIIDTFCRLKDVSIVEFKIDTFTGENYKNYSKKSRKLSKKRYIRGVSSIEIAFKREDIIKNNIAFNSFFGLGSFFPSGEEYLFLKEVLNKNLRIYFENRVIVRHSIERSTSNVRSDDFIKTQAALYFIDYKIFSYLFLLKLIFFLLRKRRIFFKDILYKYTVGVKGIDEYKELKGRYANR</sequence>
<feature type="transmembrane region" description="Helical" evidence="1">
    <location>
        <begin position="223"/>
        <end position="246"/>
    </location>
</feature>
<accession>A0A1E5SIP3</accession>
<evidence type="ECO:0000256" key="1">
    <source>
        <dbReference type="SAM" id="Phobius"/>
    </source>
</evidence>
<organism evidence="3 4">
    <name type="scientific">Flavivirga aquatica</name>
    <dbReference type="NCBI Taxonomy" id="1849968"/>
    <lineage>
        <taxon>Bacteria</taxon>
        <taxon>Pseudomonadati</taxon>
        <taxon>Bacteroidota</taxon>
        <taxon>Flavobacteriia</taxon>
        <taxon>Flavobacteriales</taxon>
        <taxon>Flavobacteriaceae</taxon>
        <taxon>Flavivirga</taxon>
    </lineage>
</organism>
<comment type="caution">
    <text evidence="3">The sequence shown here is derived from an EMBL/GenBank/DDBJ whole genome shotgun (WGS) entry which is preliminary data.</text>
</comment>
<feature type="domain" description="Glycosyltransferase 2-like" evidence="2">
    <location>
        <begin position="34"/>
        <end position="142"/>
    </location>
</feature>
<dbReference type="OrthoDB" id="9778406at2"/>
<keyword evidence="1" id="KW-0472">Membrane</keyword>
<keyword evidence="1" id="KW-0812">Transmembrane</keyword>